<dbReference type="EMBL" id="ML996282">
    <property type="protein sequence ID" value="KAF2728382.1"/>
    <property type="molecule type" value="Genomic_DNA"/>
</dbReference>
<dbReference type="InterPro" id="IPR051694">
    <property type="entry name" value="Immunoregulatory_rcpt-like"/>
</dbReference>
<organism evidence="7 8">
    <name type="scientific">Polyplosphaeria fusca</name>
    <dbReference type="NCBI Taxonomy" id="682080"/>
    <lineage>
        <taxon>Eukaryota</taxon>
        <taxon>Fungi</taxon>
        <taxon>Dikarya</taxon>
        <taxon>Ascomycota</taxon>
        <taxon>Pezizomycotina</taxon>
        <taxon>Dothideomycetes</taxon>
        <taxon>Pleosporomycetidae</taxon>
        <taxon>Pleosporales</taxon>
        <taxon>Tetraplosphaeriaceae</taxon>
        <taxon>Polyplosphaeria</taxon>
    </lineage>
</organism>
<dbReference type="Proteomes" id="UP000799444">
    <property type="component" value="Unassembled WGS sequence"/>
</dbReference>
<comment type="subcellular location">
    <subcellularLocation>
        <location evidence="1">Membrane</location>
        <topology evidence="1">Single-pass membrane protein</topology>
    </subcellularLocation>
</comment>
<feature type="transmembrane region" description="Helical" evidence="6">
    <location>
        <begin position="90"/>
        <end position="114"/>
    </location>
</feature>
<keyword evidence="2 6" id="KW-0812">Transmembrane</keyword>
<evidence type="ECO:0000256" key="4">
    <source>
        <dbReference type="ARBA" id="ARBA00023136"/>
    </source>
</evidence>
<protein>
    <submittedName>
        <fullName evidence="7">Uncharacterized protein</fullName>
    </submittedName>
</protein>
<feature type="compositionally biased region" description="Polar residues" evidence="5">
    <location>
        <begin position="54"/>
        <end position="70"/>
    </location>
</feature>
<accession>A0A9P4UU06</accession>
<dbReference type="GO" id="GO:0071944">
    <property type="term" value="C:cell periphery"/>
    <property type="evidence" value="ECO:0007669"/>
    <property type="project" value="UniProtKB-ARBA"/>
</dbReference>
<feature type="compositionally biased region" description="Low complexity" evidence="5">
    <location>
        <begin position="71"/>
        <end position="84"/>
    </location>
</feature>
<evidence type="ECO:0000256" key="2">
    <source>
        <dbReference type="ARBA" id="ARBA00022692"/>
    </source>
</evidence>
<keyword evidence="3 6" id="KW-1133">Transmembrane helix</keyword>
<dbReference type="PANTHER" id="PTHR15549">
    <property type="entry name" value="PAIRED IMMUNOGLOBULIN-LIKE TYPE 2 RECEPTOR"/>
    <property type="match status" value="1"/>
</dbReference>
<comment type="caution">
    <text evidence="7">The sequence shown here is derived from an EMBL/GenBank/DDBJ whole genome shotgun (WGS) entry which is preliminary data.</text>
</comment>
<gene>
    <name evidence="7" type="ORF">EJ04DRAFT_449432</name>
</gene>
<evidence type="ECO:0000256" key="6">
    <source>
        <dbReference type="SAM" id="Phobius"/>
    </source>
</evidence>
<sequence length="407" mass="43660">MNRVYHATGSSLWVGASFVSLSSGSESKSTGATTSPTTPVSTSATTTETASTPIQSSTGVASTTDWPLSVTTSPTPSASPVKQTGISKGAAAGIGIGCLLAGVLITGLLAWLCLGKRRSKPRPGDQEGSAMAFLHREKGPVVNAHSVSSGNTLAAAIDNGLPQPLEDKAITGEVNKLENLIKNHVQSFYHTSRVSPGLLDSDDLQRLGTSLPISIGTLSTLLDNSTTREIALRFCIAWVLTSRIELRDNATATFLPPEAFHSFQSMYSADQDSRVKSLRLAKWRAITAELMQPKYGQSSFTSSDPRTESIAEALDVLDAILRPYADSRMNSAERRRNLEEMLKRAASFAFTLFAQPSSWIFDWQEEQGVRSGSLCIFPALLQASDETGEPVRPPRKLSEAVVRKLDG</sequence>
<keyword evidence="8" id="KW-1185">Reference proteome</keyword>
<evidence type="ECO:0000313" key="8">
    <source>
        <dbReference type="Proteomes" id="UP000799444"/>
    </source>
</evidence>
<dbReference type="AlphaFoldDB" id="A0A9P4UU06"/>
<dbReference type="OrthoDB" id="5421765at2759"/>
<evidence type="ECO:0000256" key="3">
    <source>
        <dbReference type="ARBA" id="ARBA00022989"/>
    </source>
</evidence>
<feature type="region of interest" description="Disordered" evidence="5">
    <location>
        <begin position="25"/>
        <end position="84"/>
    </location>
</feature>
<reference evidence="7" key="1">
    <citation type="journal article" date="2020" name="Stud. Mycol.">
        <title>101 Dothideomycetes genomes: a test case for predicting lifestyles and emergence of pathogens.</title>
        <authorList>
            <person name="Haridas S."/>
            <person name="Albert R."/>
            <person name="Binder M."/>
            <person name="Bloem J."/>
            <person name="Labutti K."/>
            <person name="Salamov A."/>
            <person name="Andreopoulos B."/>
            <person name="Baker S."/>
            <person name="Barry K."/>
            <person name="Bills G."/>
            <person name="Bluhm B."/>
            <person name="Cannon C."/>
            <person name="Castanera R."/>
            <person name="Culley D."/>
            <person name="Daum C."/>
            <person name="Ezra D."/>
            <person name="Gonzalez J."/>
            <person name="Henrissat B."/>
            <person name="Kuo A."/>
            <person name="Liang C."/>
            <person name="Lipzen A."/>
            <person name="Lutzoni F."/>
            <person name="Magnuson J."/>
            <person name="Mondo S."/>
            <person name="Nolan M."/>
            <person name="Ohm R."/>
            <person name="Pangilinan J."/>
            <person name="Park H.-J."/>
            <person name="Ramirez L."/>
            <person name="Alfaro M."/>
            <person name="Sun H."/>
            <person name="Tritt A."/>
            <person name="Yoshinaga Y."/>
            <person name="Zwiers L.-H."/>
            <person name="Turgeon B."/>
            <person name="Goodwin S."/>
            <person name="Spatafora J."/>
            <person name="Crous P."/>
            <person name="Grigoriev I."/>
        </authorList>
    </citation>
    <scope>NUCLEOTIDE SEQUENCE</scope>
    <source>
        <strain evidence="7">CBS 125425</strain>
    </source>
</reference>
<keyword evidence="4 6" id="KW-0472">Membrane</keyword>
<feature type="compositionally biased region" description="Low complexity" evidence="5">
    <location>
        <begin position="25"/>
        <end position="53"/>
    </location>
</feature>
<dbReference type="GO" id="GO:0016020">
    <property type="term" value="C:membrane"/>
    <property type="evidence" value="ECO:0007669"/>
    <property type="project" value="UniProtKB-SubCell"/>
</dbReference>
<evidence type="ECO:0000313" key="7">
    <source>
        <dbReference type="EMBL" id="KAF2728382.1"/>
    </source>
</evidence>
<evidence type="ECO:0000256" key="5">
    <source>
        <dbReference type="SAM" id="MobiDB-lite"/>
    </source>
</evidence>
<proteinExistence type="predicted"/>
<evidence type="ECO:0000256" key="1">
    <source>
        <dbReference type="ARBA" id="ARBA00004167"/>
    </source>
</evidence>
<name>A0A9P4UU06_9PLEO</name>